<dbReference type="RefSeq" id="WP_118413553.1">
    <property type="nucleotide sequence ID" value="NZ_QRPI01000033.1"/>
</dbReference>
<proteinExistence type="inferred from homology"/>
<dbReference type="GO" id="GO:0019878">
    <property type="term" value="P:lysine biosynthetic process via aminoadipic acid"/>
    <property type="evidence" value="ECO:0007669"/>
    <property type="project" value="TreeGrafter"/>
</dbReference>
<organism evidence="4 5">
    <name type="scientific">Roseburia intestinalis</name>
    <dbReference type="NCBI Taxonomy" id="166486"/>
    <lineage>
        <taxon>Bacteria</taxon>
        <taxon>Bacillati</taxon>
        <taxon>Bacillota</taxon>
        <taxon>Clostridia</taxon>
        <taxon>Lachnospirales</taxon>
        <taxon>Lachnospiraceae</taxon>
        <taxon>Roseburia</taxon>
    </lineage>
</organism>
<reference evidence="4 5" key="1">
    <citation type="journal article" date="2019" name="Nat. Med.">
        <title>A library of human gut bacterial isolates paired with longitudinal multiomics data enables mechanistic microbiome research.</title>
        <authorList>
            <person name="Poyet M."/>
            <person name="Groussin M."/>
            <person name="Gibbons S.M."/>
            <person name="Avila-Pacheco J."/>
            <person name="Jiang X."/>
            <person name="Kearney S.M."/>
            <person name="Perrotta A.R."/>
            <person name="Berdy B."/>
            <person name="Zhao S."/>
            <person name="Lieberman T.D."/>
            <person name="Swanson P.K."/>
            <person name="Smith M."/>
            <person name="Roesemann S."/>
            <person name="Alexander J.E."/>
            <person name="Rich S.A."/>
            <person name="Livny J."/>
            <person name="Vlamakis H."/>
            <person name="Clish C."/>
            <person name="Bullock K."/>
            <person name="Deik A."/>
            <person name="Scott J."/>
            <person name="Pierce K.A."/>
            <person name="Xavier R.J."/>
            <person name="Alm E.J."/>
        </authorList>
    </citation>
    <scope>NUCLEOTIDE SEQUENCE [LARGE SCALE GENOMIC DNA]</scope>
    <source>
        <strain evidence="4 5">BIOML-A1</strain>
    </source>
</reference>
<evidence type="ECO:0000256" key="2">
    <source>
        <dbReference type="ARBA" id="ARBA00022679"/>
    </source>
</evidence>
<accession>A0A6L6LDA3</accession>
<dbReference type="AlphaFoldDB" id="A0A6L6LDA3"/>
<dbReference type="EMBL" id="WNAJ01000036">
    <property type="protein sequence ID" value="MTR87019.1"/>
    <property type="molecule type" value="Genomic_DNA"/>
</dbReference>
<feature type="domain" description="4'-phosphopantetheinyl transferase" evidence="3">
    <location>
        <begin position="98"/>
        <end position="187"/>
    </location>
</feature>
<keyword evidence="2 4" id="KW-0808">Transferase</keyword>
<gene>
    <name evidence="4" type="ORF">GMD50_18700</name>
</gene>
<comment type="similarity">
    <text evidence="1">Belongs to the P-Pant transferase superfamily. Gsp/Sfp/HetI/AcpT family.</text>
</comment>
<dbReference type="GO" id="GO:0005829">
    <property type="term" value="C:cytosol"/>
    <property type="evidence" value="ECO:0007669"/>
    <property type="project" value="TreeGrafter"/>
</dbReference>
<name>A0A6L6LDA3_9FIRM</name>
<dbReference type="InterPro" id="IPR037143">
    <property type="entry name" value="4-PPantetheinyl_Trfase_dom_sf"/>
</dbReference>
<evidence type="ECO:0000256" key="1">
    <source>
        <dbReference type="ARBA" id="ARBA00010990"/>
    </source>
</evidence>
<dbReference type="PANTHER" id="PTHR12215:SF10">
    <property type="entry name" value="L-AMINOADIPATE-SEMIALDEHYDE DEHYDROGENASE-PHOSPHOPANTETHEINYL TRANSFERASE"/>
    <property type="match status" value="1"/>
</dbReference>
<dbReference type="InterPro" id="IPR008278">
    <property type="entry name" value="4-PPantetheinyl_Trfase_dom"/>
</dbReference>
<dbReference type="GO" id="GO:0008897">
    <property type="term" value="F:holo-[acyl-carrier-protein] synthase activity"/>
    <property type="evidence" value="ECO:0007669"/>
    <property type="project" value="InterPro"/>
</dbReference>
<dbReference type="Proteomes" id="UP000478483">
    <property type="component" value="Unassembled WGS sequence"/>
</dbReference>
<dbReference type="PANTHER" id="PTHR12215">
    <property type="entry name" value="PHOSPHOPANTETHEINE TRANSFERASE"/>
    <property type="match status" value="1"/>
</dbReference>
<protein>
    <submittedName>
        <fullName evidence="4">4'-phosphopantetheinyl transferase superfamily protein</fullName>
    </submittedName>
</protein>
<dbReference type="Gene3D" id="3.90.470.20">
    <property type="entry name" value="4'-phosphopantetheinyl transferase domain"/>
    <property type="match status" value="2"/>
</dbReference>
<dbReference type="Pfam" id="PF01648">
    <property type="entry name" value="ACPS"/>
    <property type="match status" value="1"/>
</dbReference>
<dbReference type="InterPro" id="IPR050559">
    <property type="entry name" value="P-Pant_transferase_sf"/>
</dbReference>
<evidence type="ECO:0000313" key="5">
    <source>
        <dbReference type="Proteomes" id="UP000478483"/>
    </source>
</evidence>
<dbReference type="GO" id="GO:0000287">
    <property type="term" value="F:magnesium ion binding"/>
    <property type="evidence" value="ECO:0007669"/>
    <property type="project" value="InterPro"/>
</dbReference>
<evidence type="ECO:0000259" key="3">
    <source>
        <dbReference type="Pfam" id="PF01648"/>
    </source>
</evidence>
<sequence length="203" mass="24221">MITVYYFDIEKHRQMLRHESMLREKGKDQKVLREKKQLEMIASEYLKRYVFEEVLHKNYPEELFRGEFGKPYCRDQFCCFNVSGQKDFIVLGLTQKDSIGIDIEKKRELPGTAVGSFFYGNEWDTILNDPKEFTRIWTRKEAFVKCIGTGWKHKPDICVVDDQISFDGKKYQIASWEFHDDYVISVCYEDAGYKHQYEMVEVI</sequence>
<comment type="caution">
    <text evidence="4">The sequence shown here is derived from an EMBL/GenBank/DDBJ whole genome shotgun (WGS) entry which is preliminary data.</text>
</comment>
<evidence type="ECO:0000313" key="4">
    <source>
        <dbReference type="EMBL" id="MTR87019.1"/>
    </source>
</evidence>
<dbReference type="SUPFAM" id="SSF56214">
    <property type="entry name" value="4'-phosphopantetheinyl transferase"/>
    <property type="match status" value="2"/>
</dbReference>